<dbReference type="PROSITE" id="PS50297">
    <property type="entry name" value="ANK_REP_REGION"/>
    <property type="match status" value="1"/>
</dbReference>
<evidence type="ECO:0000313" key="2">
    <source>
        <dbReference type="EMBL" id="CAE8700200.1"/>
    </source>
</evidence>
<dbReference type="GO" id="GO:0035770">
    <property type="term" value="C:ribonucleoprotein granule"/>
    <property type="evidence" value="ECO:0007669"/>
    <property type="project" value="TreeGrafter"/>
</dbReference>
<dbReference type="GO" id="GO:0044528">
    <property type="term" value="P:regulation of mitochondrial mRNA stability"/>
    <property type="evidence" value="ECO:0007669"/>
    <property type="project" value="TreeGrafter"/>
</dbReference>
<feature type="repeat" description="ANK" evidence="1">
    <location>
        <begin position="92"/>
        <end position="124"/>
    </location>
</feature>
<comment type="caution">
    <text evidence="2">The sequence shown here is derived from an EMBL/GenBank/DDBJ whole genome shotgun (WGS) entry which is preliminary data.</text>
</comment>
<name>A0A813K8M1_POLGL</name>
<dbReference type="InterPro" id="IPR036770">
    <property type="entry name" value="Ankyrin_rpt-contain_sf"/>
</dbReference>
<dbReference type="SMART" id="SM00248">
    <property type="entry name" value="ANK"/>
    <property type="match status" value="2"/>
</dbReference>
<dbReference type="Gene3D" id="1.25.40.20">
    <property type="entry name" value="Ankyrin repeat-containing domain"/>
    <property type="match status" value="1"/>
</dbReference>
<keyword evidence="1" id="KW-0040">ANK repeat</keyword>
<dbReference type="InterPro" id="IPR002110">
    <property type="entry name" value="Ankyrin_rpt"/>
</dbReference>
<dbReference type="PANTHER" id="PTHR21228">
    <property type="entry name" value="FAST LEU-RICH DOMAIN-CONTAINING"/>
    <property type="match status" value="1"/>
</dbReference>
<gene>
    <name evidence="2" type="ORF">PGLA2088_LOCUS31502</name>
</gene>
<dbReference type="InterPro" id="IPR050870">
    <property type="entry name" value="FAST_kinase"/>
</dbReference>
<dbReference type="Pfam" id="PF00023">
    <property type="entry name" value="Ank"/>
    <property type="match status" value="1"/>
</dbReference>
<evidence type="ECO:0000313" key="3">
    <source>
        <dbReference type="Proteomes" id="UP000626109"/>
    </source>
</evidence>
<dbReference type="GO" id="GO:0005759">
    <property type="term" value="C:mitochondrial matrix"/>
    <property type="evidence" value="ECO:0007669"/>
    <property type="project" value="TreeGrafter"/>
</dbReference>
<protein>
    <submittedName>
        <fullName evidence="2">Uncharacterized protein</fullName>
    </submittedName>
</protein>
<dbReference type="GO" id="GO:0003723">
    <property type="term" value="F:RNA binding"/>
    <property type="evidence" value="ECO:0007669"/>
    <property type="project" value="TreeGrafter"/>
</dbReference>
<dbReference type="GO" id="GO:0000963">
    <property type="term" value="P:mitochondrial RNA processing"/>
    <property type="evidence" value="ECO:0007669"/>
    <property type="project" value="TreeGrafter"/>
</dbReference>
<dbReference type="PANTHER" id="PTHR21228:SF40">
    <property type="entry name" value="LD45607P"/>
    <property type="match status" value="1"/>
</dbReference>
<organism evidence="2 3">
    <name type="scientific">Polarella glacialis</name>
    <name type="common">Dinoflagellate</name>
    <dbReference type="NCBI Taxonomy" id="89957"/>
    <lineage>
        <taxon>Eukaryota</taxon>
        <taxon>Sar</taxon>
        <taxon>Alveolata</taxon>
        <taxon>Dinophyceae</taxon>
        <taxon>Suessiales</taxon>
        <taxon>Suessiaceae</taxon>
        <taxon>Polarella</taxon>
    </lineage>
</organism>
<dbReference type="SUPFAM" id="SSF48403">
    <property type="entry name" value="Ankyrin repeat"/>
    <property type="match status" value="1"/>
</dbReference>
<proteinExistence type="predicted"/>
<dbReference type="Proteomes" id="UP000626109">
    <property type="component" value="Unassembled WGS sequence"/>
</dbReference>
<dbReference type="EMBL" id="CAJNNW010029419">
    <property type="protein sequence ID" value="CAE8700200.1"/>
    <property type="molecule type" value="Genomic_DNA"/>
</dbReference>
<sequence length="706" mass="79514">MAEGDGDRMAEGDFRKAILEWLKEGNQLRMMETFDRNIVPEFGVDVAKRFIDVGTKHKNTILHKLVSQSQLHVISHLFHWHDFDINVQREYDQCAPLHLAYWYGNNAIADELLSLGADVTITNSYGEVPGVSAVPKAFTSQLQGLVAPANILQIVASDLRNFSFRDCITAFYKIAEKVCDYDAQFSNWDSTRAETKMAEFRQHSHYLSLVQRCEEALCARREESAILWATMMRALAMVHQPDVLRNLTTWVQTNPLPFRDVDDPARLEQIAWGIAKVRGSAGLWRLVYLQLGNMLSRKVSDLGARSLATIAWAFAKAGSREKEDSPDSILLQHPALFRAIANRVVDPQREPFTSPQSVSNIMWSFAKLEDHNAGTLVLSMEEEAIRLMPWFKDQHVANTIWAMARRGVRNEPLLRALLARASDTLYHDQSRNHVTMSKHVKNLHWFQVYTGYIFCKQNCPTVLDSAGNVLVQDLERIGNRDRERFEGLSEGSGLEMLADLRELDDMISAREEAEEVGFHQFGVPDDSLEAGAASQNYQAANHSNAEGVLGMIPRRGGAPETIEVIILKFVRAPEAYRKALMEGPELRECRDALEGRALLPSGAKVFVRPEHYESVMEGIRRSGLKELFTSHVIVAQEFEHLVEKALFSVPSNDRVVGKVLMALPAARAVQWDEGSQFSVKVKRTFITVDVEGSLLSHAVRRGAYSA</sequence>
<evidence type="ECO:0000256" key="1">
    <source>
        <dbReference type="PROSITE-ProRule" id="PRU00023"/>
    </source>
</evidence>
<dbReference type="AlphaFoldDB" id="A0A813K8M1"/>
<reference evidence="2" key="1">
    <citation type="submission" date="2021-02" db="EMBL/GenBank/DDBJ databases">
        <authorList>
            <person name="Dougan E. K."/>
            <person name="Rhodes N."/>
            <person name="Thang M."/>
            <person name="Chan C."/>
        </authorList>
    </citation>
    <scope>NUCLEOTIDE SEQUENCE</scope>
</reference>
<dbReference type="PROSITE" id="PS50088">
    <property type="entry name" value="ANK_REPEAT"/>
    <property type="match status" value="1"/>
</dbReference>
<accession>A0A813K8M1</accession>